<keyword evidence="5" id="KW-1185">Reference proteome</keyword>
<gene>
    <name evidence="4" type="ORF">NG665_00170</name>
</gene>
<dbReference type="EMBL" id="CP099547">
    <property type="protein sequence ID" value="USR79449.1"/>
    <property type="molecule type" value="Genomic_DNA"/>
</dbReference>
<evidence type="ECO:0000313" key="4">
    <source>
        <dbReference type="EMBL" id="USR79449.1"/>
    </source>
</evidence>
<dbReference type="Proteomes" id="UP001056109">
    <property type="component" value="Chromosome"/>
</dbReference>
<evidence type="ECO:0000256" key="2">
    <source>
        <dbReference type="SAM" id="Phobius"/>
    </source>
</evidence>
<name>A0ABY5AGW7_9ACTO</name>
<keyword evidence="2" id="KW-1133">Transmembrane helix</keyword>
<evidence type="ECO:0000256" key="1">
    <source>
        <dbReference type="SAM" id="MobiDB-lite"/>
    </source>
</evidence>
<proteinExistence type="predicted"/>
<dbReference type="Pfam" id="PF19804">
    <property type="entry name" value="DUF6287"/>
    <property type="match status" value="1"/>
</dbReference>
<accession>A0ABY5AGW7</accession>
<keyword evidence="2" id="KW-0812">Transmembrane</keyword>
<organism evidence="4 5">
    <name type="scientific">Arcanobacterium pinnipediorum</name>
    <dbReference type="NCBI Taxonomy" id="1503041"/>
    <lineage>
        <taxon>Bacteria</taxon>
        <taxon>Bacillati</taxon>
        <taxon>Actinomycetota</taxon>
        <taxon>Actinomycetes</taxon>
        <taxon>Actinomycetales</taxon>
        <taxon>Actinomycetaceae</taxon>
        <taxon>Arcanobacterium</taxon>
    </lineage>
</organism>
<feature type="transmembrane region" description="Helical" evidence="2">
    <location>
        <begin position="23"/>
        <end position="51"/>
    </location>
</feature>
<dbReference type="RefSeq" id="WP_252673318.1">
    <property type="nucleotide sequence ID" value="NZ_CP099547.1"/>
</dbReference>
<sequence>MMSQQSENFSSENHLTGTSRNKIIWYVLGAFILLVTLGVLLAALGVGSFLVNRDSSSTNEDKAITTPAGITDQNSDKNSDTSNSRSELAMNIDQILEGNYDSIEGTWLNMSGDRLTIKDDRIEWSTSAGNIEINKLVLSTPASREKFEASVSTSKKSGRIYWDATGKDNFAIGYSLSFYPAGEKIEENANLAIEAMDKGNRIVALPGNAPGRFWDMDSDISPYVFFHTSESDLLKAAKESQPVAGAKTVNHNPDCVPPSPHAHECAGGSAPSNAERVPVVFSDSGLSIGGLATPSKNIFCDFTHFEGQESQLECVVQTWYEPGLFSPQPVMPRDPNLPGLPSVQFKDGQIPQYDGYRSEAPMSLNAHNGVAGLNPPLILDYGKQAVFDDWVCASAKTGLSCWNTTTGHGATIAREFFETF</sequence>
<evidence type="ECO:0000313" key="5">
    <source>
        <dbReference type="Proteomes" id="UP001056109"/>
    </source>
</evidence>
<feature type="region of interest" description="Disordered" evidence="1">
    <location>
        <begin position="54"/>
        <end position="84"/>
    </location>
</feature>
<reference evidence="4" key="1">
    <citation type="submission" date="2022-06" db="EMBL/GenBank/DDBJ databases">
        <title>Complete Genome Sequence of Arcanobacterium pinnipediorum strain DSM 28752 isolated from a harbour seal.</title>
        <authorList>
            <person name="Borowiak M."/>
            <person name="Kreitlow A."/>
            <person name="Alssahen M."/>
            <person name="Malorny B."/>
            <person name="Laemmler C."/>
            <person name="Prenger-Berninghoff E."/>
            <person name="Siebert U."/>
            <person name="Ploetz M."/>
            <person name="Abdulmawjood A."/>
        </authorList>
    </citation>
    <scope>NUCLEOTIDE SEQUENCE</scope>
    <source>
        <strain evidence="4">DSM 28752</strain>
    </source>
</reference>
<dbReference type="InterPro" id="IPR046254">
    <property type="entry name" value="DUF6287"/>
</dbReference>
<feature type="domain" description="DUF6287" evidence="3">
    <location>
        <begin position="89"/>
        <end position="120"/>
    </location>
</feature>
<protein>
    <submittedName>
        <fullName evidence="4">DUF6287 domain-containing protein</fullName>
    </submittedName>
</protein>
<evidence type="ECO:0000259" key="3">
    <source>
        <dbReference type="Pfam" id="PF19804"/>
    </source>
</evidence>
<keyword evidence="2" id="KW-0472">Membrane</keyword>